<dbReference type="Proteomes" id="UP000019426">
    <property type="component" value="Chromosome M2/40_rep1"/>
</dbReference>
<dbReference type="KEGG" id="clt:CM240_1961"/>
<dbReference type="RefSeq" id="WP_044038848.1">
    <property type="nucleotide sequence ID" value="NZ_HG917868.1"/>
</dbReference>
<evidence type="ECO:0000313" key="1">
    <source>
        <dbReference type="EMBL" id="CDM69119.1"/>
    </source>
</evidence>
<dbReference type="InterPro" id="IPR009711">
    <property type="entry name" value="UPF0473"/>
</dbReference>
<name>W6RZS6_9CLOT</name>
<protein>
    <submittedName>
        <fullName evidence="1">Uncharacterized protein</fullName>
    </submittedName>
</protein>
<dbReference type="PATRIC" id="fig|1216932.3.peg.1960"/>
<keyword evidence="2" id="KW-1185">Reference proteome</keyword>
<organism evidence="1 2">
    <name type="scientific">Clostridium bornimense</name>
    <dbReference type="NCBI Taxonomy" id="1216932"/>
    <lineage>
        <taxon>Bacteria</taxon>
        <taxon>Bacillati</taxon>
        <taxon>Bacillota</taxon>
        <taxon>Clostridia</taxon>
        <taxon>Eubacteriales</taxon>
        <taxon>Clostridiaceae</taxon>
        <taxon>Clostridium</taxon>
    </lineage>
</organism>
<dbReference type="EMBL" id="HG917868">
    <property type="protein sequence ID" value="CDM69119.1"/>
    <property type="molecule type" value="Genomic_DNA"/>
</dbReference>
<dbReference type="AlphaFoldDB" id="W6RZS6"/>
<dbReference type="Pfam" id="PF06949">
    <property type="entry name" value="DUF1292"/>
    <property type="match status" value="1"/>
</dbReference>
<proteinExistence type="predicted"/>
<reference evidence="1 2" key="1">
    <citation type="submission" date="2013-11" db="EMBL/GenBank/DDBJ databases">
        <title>Complete genome sequence of Clostridum sp. M2/40.</title>
        <authorList>
            <person name="Wibberg D."/>
            <person name="Puehler A."/>
            <person name="Schlueter A."/>
        </authorList>
    </citation>
    <scope>NUCLEOTIDE SEQUENCE [LARGE SCALE GENOMIC DNA]</scope>
    <source>
        <strain evidence="2">M2/40</strain>
    </source>
</reference>
<evidence type="ECO:0000313" key="2">
    <source>
        <dbReference type="Proteomes" id="UP000019426"/>
    </source>
</evidence>
<gene>
    <name evidence="1" type="ORF">CM240_1961</name>
</gene>
<accession>W6RZS6</accession>
<dbReference type="STRING" id="1216932.CM240_1961"/>
<dbReference type="HOGENOM" id="CLU_146610_8_1_9"/>
<sequence>MKYETIPLYAEDGTEVSAKVLSMVERDGEEYYLVTPDDSLDEVDLYILKVVEDEDGSKCFAEVEDEDEYDEVAAAFEEAIEVLNEEGLIEEN</sequence>
<dbReference type="OrthoDB" id="9811971at2"/>